<comment type="caution">
    <text evidence="1">The sequence shown here is derived from an EMBL/GenBank/DDBJ whole genome shotgun (WGS) entry which is preliminary data.</text>
</comment>
<organism evidence="1 2">
    <name type="scientific">Alkalibacterium putridalgicola</name>
    <dbReference type="NCBI Taxonomy" id="426703"/>
    <lineage>
        <taxon>Bacteria</taxon>
        <taxon>Bacillati</taxon>
        <taxon>Bacillota</taxon>
        <taxon>Bacilli</taxon>
        <taxon>Lactobacillales</taxon>
        <taxon>Carnobacteriaceae</taxon>
        <taxon>Alkalibacterium</taxon>
    </lineage>
</organism>
<name>A0ABQ0UZR4_9LACT</name>
<dbReference type="EMBL" id="BJUX01000030">
    <property type="protein sequence ID" value="GEK90036.1"/>
    <property type="molecule type" value="Genomic_DNA"/>
</dbReference>
<protein>
    <submittedName>
        <fullName evidence="1">Uncharacterized protein</fullName>
    </submittedName>
</protein>
<accession>A0ABQ0UZR4</accession>
<evidence type="ECO:0000313" key="2">
    <source>
        <dbReference type="Proteomes" id="UP000321425"/>
    </source>
</evidence>
<evidence type="ECO:0000313" key="1">
    <source>
        <dbReference type="EMBL" id="GEK90036.1"/>
    </source>
</evidence>
<dbReference type="Proteomes" id="UP000321425">
    <property type="component" value="Unassembled WGS sequence"/>
</dbReference>
<sequence>MAGQIEKMPASLFEKQAFYYLYSIFNATLSAVHTRRIYADSYF</sequence>
<proteinExistence type="predicted"/>
<reference evidence="1 2" key="1">
    <citation type="submission" date="2019-07" db="EMBL/GenBank/DDBJ databases">
        <title>Whole genome shotgun sequence of Alkalibacterium putridalgicola NBRC 103243.</title>
        <authorList>
            <person name="Hosoyama A."/>
            <person name="Uohara A."/>
            <person name="Ohji S."/>
            <person name="Ichikawa N."/>
        </authorList>
    </citation>
    <scope>NUCLEOTIDE SEQUENCE [LARGE SCALE GENOMIC DNA]</scope>
    <source>
        <strain evidence="1 2">NBRC 103243</strain>
    </source>
</reference>
<keyword evidence="2" id="KW-1185">Reference proteome</keyword>
<gene>
    <name evidence="1" type="ORF">APU01nite_20750</name>
</gene>